<feature type="region of interest" description="Disordered" evidence="1">
    <location>
        <begin position="1"/>
        <end position="102"/>
    </location>
</feature>
<dbReference type="AlphaFoldDB" id="X1BI21"/>
<sequence>MSDPDYYETGKGKAYGSKEAISEKYDVPESSLKKTTPPKPPAHGGGGSVSVVTLAPSPSASTLTVDPVFVGPPAPVPDPSPPQPGDPSFVGPVQKLPPQPGDPGFVGPVDFPLWYSTQVRTPESIRFLGLGYQYLRYGYTSLVMQDIIPESFKLLRLDPQYLRYGYGGMPKSFESLFESRFEQLTPARKFEYGLRFGDIKKVPIGEWK</sequence>
<protein>
    <submittedName>
        <fullName evidence="2">Uncharacterized protein</fullName>
    </submittedName>
</protein>
<organism evidence="2">
    <name type="scientific">marine sediment metagenome</name>
    <dbReference type="NCBI Taxonomy" id="412755"/>
    <lineage>
        <taxon>unclassified sequences</taxon>
        <taxon>metagenomes</taxon>
        <taxon>ecological metagenomes</taxon>
    </lineage>
</organism>
<name>X1BI21_9ZZZZ</name>
<evidence type="ECO:0000313" key="2">
    <source>
        <dbReference type="EMBL" id="GAG94660.1"/>
    </source>
</evidence>
<evidence type="ECO:0000256" key="1">
    <source>
        <dbReference type="SAM" id="MobiDB-lite"/>
    </source>
</evidence>
<feature type="compositionally biased region" description="Pro residues" evidence="1">
    <location>
        <begin position="70"/>
        <end position="85"/>
    </location>
</feature>
<reference evidence="2" key="1">
    <citation type="journal article" date="2014" name="Front. Microbiol.">
        <title>High frequency of phylogenetically diverse reductive dehalogenase-homologous genes in deep subseafloor sedimentary metagenomes.</title>
        <authorList>
            <person name="Kawai M."/>
            <person name="Futagami T."/>
            <person name="Toyoda A."/>
            <person name="Takaki Y."/>
            <person name="Nishi S."/>
            <person name="Hori S."/>
            <person name="Arai W."/>
            <person name="Tsubouchi T."/>
            <person name="Morono Y."/>
            <person name="Uchiyama I."/>
            <person name="Ito T."/>
            <person name="Fujiyama A."/>
            <person name="Inagaki F."/>
            <person name="Takami H."/>
        </authorList>
    </citation>
    <scope>NUCLEOTIDE SEQUENCE</scope>
    <source>
        <strain evidence="2">Expedition CK06-06</strain>
    </source>
</reference>
<dbReference type="EMBL" id="BART01028901">
    <property type="protein sequence ID" value="GAG94660.1"/>
    <property type="molecule type" value="Genomic_DNA"/>
</dbReference>
<proteinExistence type="predicted"/>
<feature type="non-terminal residue" evidence="2">
    <location>
        <position position="208"/>
    </location>
</feature>
<accession>X1BI21</accession>
<gene>
    <name evidence="2" type="ORF">S01H4_50838</name>
</gene>
<comment type="caution">
    <text evidence="2">The sequence shown here is derived from an EMBL/GenBank/DDBJ whole genome shotgun (WGS) entry which is preliminary data.</text>
</comment>